<comment type="caution">
    <text evidence="2">The sequence shown here is derived from an EMBL/GenBank/DDBJ whole genome shotgun (WGS) entry which is preliminary data.</text>
</comment>
<accession>A0ABP8JY04</accession>
<keyword evidence="1" id="KW-0732">Signal</keyword>
<protein>
    <recommendedName>
        <fullName evidence="4">DUF4832 domain-containing protein</fullName>
    </recommendedName>
</protein>
<evidence type="ECO:0000313" key="2">
    <source>
        <dbReference type="EMBL" id="GAA4397362.1"/>
    </source>
</evidence>
<feature type="signal peptide" evidence="1">
    <location>
        <begin position="1"/>
        <end position="21"/>
    </location>
</feature>
<evidence type="ECO:0000256" key="1">
    <source>
        <dbReference type="SAM" id="SignalP"/>
    </source>
</evidence>
<dbReference type="EMBL" id="BAABFR010000055">
    <property type="protein sequence ID" value="GAA4397362.1"/>
    <property type="molecule type" value="Genomic_DNA"/>
</dbReference>
<name>A0ABP8JY04_9ACTN</name>
<keyword evidence="3" id="KW-1185">Reference proteome</keyword>
<reference evidence="3" key="1">
    <citation type="journal article" date="2019" name="Int. J. Syst. Evol. Microbiol.">
        <title>The Global Catalogue of Microorganisms (GCM) 10K type strain sequencing project: providing services to taxonomists for standard genome sequencing and annotation.</title>
        <authorList>
            <consortium name="The Broad Institute Genomics Platform"/>
            <consortium name="The Broad Institute Genome Sequencing Center for Infectious Disease"/>
            <person name="Wu L."/>
            <person name="Ma J."/>
        </authorList>
    </citation>
    <scope>NUCLEOTIDE SEQUENCE [LARGE SCALE GENOMIC DNA]</scope>
    <source>
        <strain evidence="3">JCM 17688</strain>
    </source>
</reference>
<dbReference type="Proteomes" id="UP001500635">
    <property type="component" value="Unassembled WGS sequence"/>
</dbReference>
<dbReference type="PROSITE" id="PS51257">
    <property type="entry name" value="PROKAR_LIPOPROTEIN"/>
    <property type="match status" value="1"/>
</dbReference>
<evidence type="ECO:0008006" key="4">
    <source>
        <dbReference type="Google" id="ProtNLM"/>
    </source>
</evidence>
<dbReference type="SUPFAM" id="SSF51445">
    <property type="entry name" value="(Trans)glycosidases"/>
    <property type="match status" value="1"/>
</dbReference>
<sequence length="535" mass="58547">MRGVRAVAAATALALTVTVGACGEATFTPLPRGVLPFSAPDLVNPLRGQFENLQTTLFPQANSADRAYPAWPGTADENNRFTWQSLQPKNPSSVPAGARDDQRYDFRALDAAIADAAAQGHRFGFRVTAFDSCCAATKPGATVSSVPDWLRSVPGATHTYDHAGVHYVIPNWNSNAYLSRFTALLAALGRRYDHDERVAVFEMSGYGDFSENHVTFMRDTLGLPAPTPAQSVATLGYFSQYRDQYIDKAAADRLVDANLRAFPDTRIVAAMGNPEIAKRLLRDSPVLKRVRHPVGMRSDSLGTYPVIPTWAENQYSQYVQRRDPIVSILTERYRTAPIMTEWPPQLLLGGTELQYYQTGLQDVVNYHVSMTASTGFPAQTSSTPMSAQIYDLWSRANKYAGYRYAATGVALSGSDLAVTWTNFGSAPTYEDWHVQYQIVDQQGHVRRTVPGGIRLGTLAADQHFTDLSGAPAAASAVDHVDVSGLAPGTYYVRVRVDWAEHKPRATHIVDLPPMQLAMQGRYGDGGYDAGTITVE</sequence>
<dbReference type="InterPro" id="IPR017853">
    <property type="entry name" value="GH"/>
</dbReference>
<evidence type="ECO:0000313" key="3">
    <source>
        <dbReference type="Proteomes" id="UP001500635"/>
    </source>
</evidence>
<feature type="chain" id="PRO_5045549294" description="DUF4832 domain-containing protein" evidence="1">
    <location>
        <begin position="22"/>
        <end position="535"/>
    </location>
</feature>
<organism evidence="2 3">
    <name type="scientific">Tsukamurella soli</name>
    <dbReference type="NCBI Taxonomy" id="644556"/>
    <lineage>
        <taxon>Bacteria</taxon>
        <taxon>Bacillati</taxon>
        <taxon>Actinomycetota</taxon>
        <taxon>Actinomycetes</taxon>
        <taxon>Mycobacteriales</taxon>
        <taxon>Tsukamurellaceae</taxon>
        <taxon>Tsukamurella</taxon>
    </lineage>
</organism>
<gene>
    <name evidence="2" type="ORF">GCM10023147_32620</name>
</gene>
<dbReference type="Gene3D" id="3.20.20.80">
    <property type="entry name" value="Glycosidases"/>
    <property type="match status" value="1"/>
</dbReference>
<proteinExistence type="predicted"/>